<proteinExistence type="predicted"/>
<gene>
    <name evidence="2" type="ORF">HINF_LOCUS4486</name>
    <name evidence="1" type="ORF">HINF_LOCUS6920</name>
</gene>
<organism evidence="1">
    <name type="scientific">Hexamita inflata</name>
    <dbReference type="NCBI Taxonomy" id="28002"/>
    <lineage>
        <taxon>Eukaryota</taxon>
        <taxon>Metamonada</taxon>
        <taxon>Diplomonadida</taxon>
        <taxon>Hexamitidae</taxon>
        <taxon>Hexamitinae</taxon>
        <taxon>Hexamita</taxon>
    </lineage>
</organism>
<protein>
    <submittedName>
        <fullName evidence="2">Hypothetical_protein</fullName>
    </submittedName>
</protein>
<evidence type="ECO:0000313" key="2">
    <source>
        <dbReference type="EMBL" id="CAL5977812.1"/>
    </source>
</evidence>
<dbReference type="AlphaFoldDB" id="A0AA86NHG2"/>
<dbReference type="EMBL" id="CATOUU010000171">
    <property type="protein sequence ID" value="CAI9919275.1"/>
    <property type="molecule type" value="Genomic_DNA"/>
</dbReference>
<evidence type="ECO:0000313" key="1">
    <source>
        <dbReference type="EMBL" id="CAI9919275.1"/>
    </source>
</evidence>
<keyword evidence="3" id="KW-1185">Reference proteome</keyword>
<reference evidence="2 3" key="2">
    <citation type="submission" date="2024-07" db="EMBL/GenBank/DDBJ databases">
        <authorList>
            <person name="Akdeniz Z."/>
        </authorList>
    </citation>
    <scope>NUCLEOTIDE SEQUENCE [LARGE SCALE GENOMIC DNA]</scope>
</reference>
<comment type="caution">
    <text evidence="1">The sequence shown here is derived from an EMBL/GenBank/DDBJ whole genome shotgun (WGS) entry which is preliminary data.</text>
</comment>
<name>A0AA86NHG2_9EUKA</name>
<sequence length="123" mass="14524">MQNSENNQQKYQNMVQRNYLSLNHDQNITDLQFLCQFSTSVIQLSVFNCDNITFTVAPQFITELIINHQQPIDFTGIKLMKLKKLICTVMGPKDYKHLIKIEIRKIFVFVLDLEKETREDLNI</sequence>
<accession>A0AA86NHG2</accession>
<evidence type="ECO:0000313" key="3">
    <source>
        <dbReference type="Proteomes" id="UP001642409"/>
    </source>
</evidence>
<dbReference type="EMBL" id="CAXDID020000008">
    <property type="protein sequence ID" value="CAL5977812.1"/>
    <property type="molecule type" value="Genomic_DNA"/>
</dbReference>
<reference evidence="1" key="1">
    <citation type="submission" date="2023-06" db="EMBL/GenBank/DDBJ databases">
        <authorList>
            <person name="Kurt Z."/>
        </authorList>
    </citation>
    <scope>NUCLEOTIDE SEQUENCE</scope>
</reference>
<dbReference type="Proteomes" id="UP001642409">
    <property type="component" value="Unassembled WGS sequence"/>
</dbReference>